<evidence type="ECO:0000313" key="2">
    <source>
        <dbReference type="Proteomes" id="UP001431181"/>
    </source>
</evidence>
<comment type="caution">
    <text evidence="1">The sequence shown here is derived from an EMBL/GenBank/DDBJ whole genome shotgun (WGS) entry which is preliminary data.</text>
</comment>
<dbReference type="RefSeq" id="WP_265220960.1">
    <property type="nucleotide sequence ID" value="NZ_JAPEUL010000012.1"/>
</dbReference>
<gene>
    <name evidence="1" type="ORF">ONZ52_23310</name>
</gene>
<dbReference type="Proteomes" id="UP001431181">
    <property type="component" value="Unassembled WGS sequence"/>
</dbReference>
<keyword evidence="2" id="KW-1185">Reference proteome</keyword>
<protein>
    <recommendedName>
        <fullName evidence="3">Hippurate hydrolase</fullName>
    </recommendedName>
</protein>
<reference evidence="1" key="1">
    <citation type="submission" date="2022-11" db="EMBL/GenBank/DDBJ databases">
        <title>Marinomonas sp. nov., isolated from marine algae.</title>
        <authorList>
            <person name="Choi D.G."/>
            <person name="Kim J.M."/>
            <person name="Lee J.K."/>
            <person name="Baek J.H."/>
            <person name="Jeon C.O."/>
        </authorList>
    </citation>
    <scope>NUCLEOTIDE SEQUENCE</scope>
    <source>
        <strain evidence="1">KJ51-3</strain>
    </source>
</reference>
<accession>A0ABT3KNP1</accession>
<evidence type="ECO:0000313" key="1">
    <source>
        <dbReference type="EMBL" id="MCW4631652.1"/>
    </source>
</evidence>
<sequence>MQNLWQENILFAEKLRKQLHAHPEARLAGKKYSILNTLSA</sequence>
<name>A0ABT3KNP1_9GAMM</name>
<proteinExistence type="predicted"/>
<evidence type="ECO:0008006" key="3">
    <source>
        <dbReference type="Google" id="ProtNLM"/>
    </source>
</evidence>
<dbReference type="EMBL" id="JAPEUL010000012">
    <property type="protein sequence ID" value="MCW4631652.1"/>
    <property type="molecule type" value="Genomic_DNA"/>
</dbReference>
<organism evidence="1 2">
    <name type="scientific">Marinomonas rhodophyticola</name>
    <dbReference type="NCBI Taxonomy" id="2992803"/>
    <lineage>
        <taxon>Bacteria</taxon>
        <taxon>Pseudomonadati</taxon>
        <taxon>Pseudomonadota</taxon>
        <taxon>Gammaproteobacteria</taxon>
        <taxon>Oceanospirillales</taxon>
        <taxon>Oceanospirillaceae</taxon>
        <taxon>Marinomonas</taxon>
    </lineage>
</organism>